<reference evidence="3" key="1">
    <citation type="submission" date="2020-10" db="EMBL/GenBank/DDBJ databases">
        <title>Ca. Dormibacterota MAGs.</title>
        <authorList>
            <person name="Montgomery K."/>
        </authorList>
    </citation>
    <scope>NUCLEOTIDE SEQUENCE [LARGE SCALE GENOMIC DNA]</scope>
    <source>
        <strain evidence="3">SC8812_S17_10</strain>
    </source>
</reference>
<evidence type="ECO:0000313" key="4">
    <source>
        <dbReference type="Proteomes" id="UP000612893"/>
    </source>
</evidence>
<sequence>MGTEPPPETPPPPGAAREEWREWRHQQRRHVYWGGNWAWFWGVVLVVVGGYSLLRSLGLLQWIRADIFWPLLVIALGLWLIIERALPRRPPR</sequence>
<dbReference type="Proteomes" id="UP000612893">
    <property type="component" value="Unassembled WGS sequence"/>
</dbReference>
<accession>A0A934KC33</accession>
<dbReference type="Pfam" id="PF18917">
    <property type="entry name" value="LiaI-LiaF-like_TM1"/>
    <property type="match status" value="1"/>
</dbReference>
<feature type="transmembrane region" description="Helical" evidence="1">
    <location>
        <begin position="31"/>
        <end position="53"/>
    </location>
</feature>
<comment type="caution">
    <text evidence="3">The sequence shown here is derived from an EMBL/GenBank/DDBJ whole genome shotgun (WGS) entry which is preliminary data.</text>
</comment>
<evidence type="ECO:0000256" key="1">
    <source>
        <dbReference type="SAM" id="Phobius"/>
    </source>
</evidence>
<keyword evidence="1" id="KW-0812">Transmembrane</keyword>
<feature type="transmembrane region" description="Helical" evidence="1">
    <location>
        <begin position="59"/>
        <end position="82"/>
    </location>
</feature>
<keyword evidence="1" id="KW-0472">Membrane</keyword>
<gene>
    <name evidence="3" type="ORF">JF922_19920</name>
</gene>
<dbReference type="EMBL" id="JAEKNR010000198">
    <property type="protein sequence ID" value="MBJ7600328.1"/>
    <property type="molecule type" value="Genomic_DNA"/>
</dbReference>
<protein>
    <recommendedName>
        <fullName evidence="2">LiaI-LiaF-like transmembrane region domain-containing protein</fullName>
    </recommendedName>
</protein>
<evidence type="ECO:0000313" key="3">
    <source>
        <dbReference type="EMBL" id="MBJ7600328.1"/>
    </source>
</evidence>
<feature type="domain" description="LiaI-LiaF-like transmembrane region" evidence="2">
    <location>
        <begin position="39"/>
        <end position="81"/>
    </location>
</feature>
<keyword evidence="4" id="KW-1185">Reference proteome</keyword>
<proteinExistence type="predicted"/>
<evidence type="ECO:0000259" key="2">
    <source>
        <dbReference type="Pfam" id="PF18917"/>
    </source>
</evidence>
<dbReference type="InterPro" id="IPR043726">
    <property type="entry name" value="LiaI-LiaF-like_TM1"/>
</dbReference>
<dbReference type="AlphaFoldDB" id="A0A934KC33"/>
<keyword evidence="1" id="KW-1133">Transmembrane helix</keyword>
<name>A0A934KC33_9BACT</name>
<organism evidence="3 4">
    <name type="scientific">Candidatus Nephthysia bennettiae</name>
    <dbReference type="NCBI Taxonomy" id="3127016"/>
    <lineage>
        <taxon>Bacteria</taxon>
        <taxon>Bacillati</taxon>
        <taxon>Candidatus Dormiibacterota</taxon>
        <taxon>Candidatus Dormibacteria</taxon>
        <taxon>Candidatus Dormibacterales</taxon>
        <taxon>Candidatus Dormibacteraceae</taxon>
        <taxon>Candidatus Nephthysia</taxon>
    </lineage>
</organism>
<dbReference type="RefSeq" id="WP_338204106.1">
    <property type="nucleotide sequence ID" value="NZ_JAEKNR010000198.1"/>
</dbReference>